<dbReference type="PANTHER" id="PTHR43591:SF24">
    <property type="entry name" value="2-METHOXY-6-POLYPRENYL-1,4-BENZOQUINOL METHYLASE, MITOCHONDRIAL"/>
    <property type="match status" value="1"/>
</dbReference>
<gene>
    <name evidence="2" type="ORF">P7228_07420</name>
</gene>
<dbReference type="InterPro" id="IPR013216">
    <property type="entry name" value="Methyltransf_11"/>
</dbReference>
<dbReference type="CDD" id="cd02440">
    <property type="entry name" value="AdoMet_MTases"/>
    <property type="match status" value="1"/>
</dbReference>
<evidence type="ECO:0000259" key="1">
    <source>
        <dbReference type="Pfam" id="PF08241"/>
    </source>
</evidence>
<evidence type="ECO:0000313" key="2">
    <source>
        <dbReference type="EMBL" id="WFL78885.1"/>
    </source>
</evidence>
<reference evidence="2 3" key="1">
    <citation type="submission" date="2023-03" db="EMBL/GenBank/DDBJ databases">
        <title>Altererythrobacter sp. CAU 1644 isolated from sand.</title>
        <authorList>
            <person name="Kim W."/>
        </authorList>
    </citation>
    <scope>NUCLEOTIDE SEQUENCE [LARGE SCALE GENOMIC DNA]</scope>
    <source>
        <strain evidence="2 3">CAU 1644</strain>
    </source>
</reference>
<dbReference type="Gene3D" id="3.40.50.150">
    <property type="entry name" value="Vaccinia Virus protein VP39"/>
    <property type="match status" value="1"/>
</dbReference>
<keyword evidence="2" id="KW-0489">Methyltransferase</keyword>
<dbReference type="GO" id="GO:0008168">
    <property type="term" value="F:methyltransferase activity"/>
    <property type="evidence" value="ECO:0007669"/>
    <property type="project" value="UniProtKB-KW"/>
</dbReference>
<dbReference type="EMBL" id="CP121106">
    <property type="protein sequence ID" value="WFL78885.1"/>
    <property type="molecule type" value="Genomic_DNA"/>
</dbReference>
<dbReference type="GO" id="GO:0032259">
    <property type="term" value="P:methylation"/>
    <property type="evidence" value="ECO:0007669"/>
    <property type="project" value="UniProtKB-KW"/>
</dbReference>
<dbReference type="RefSeq" id="WP_278017574.1">
    <property type="nucleotide sequence ID" value="NZ_CP121106.1"/>
</dbReference>
<accession>A0ABY8FV53</accession>
<sequence>MPLLPEFFAGRTPPDLYHEYLSPAFEPWANALLESLPPQGLVLDIACGTGLVSRKVAEDGAVDAIKAIDVAPPMISKAEGLGLGRGSKIEYSMASADDLPFRDGEFECAYCQQGLQFFPDRLAAMKEIRRVLGSGAKAAISTWTFAADGNPVFDAFEQIIAEELGPDLLPFGPFSFGNRWEIEDLASDAGFKVVSLEKESRLSPLPDVRTFVLFDISFLGRPAADGTLQPILDFADPANDTIIERLIARVSDATAPFRQTDGALLAPMTAHVLIAEA</sequence>
<dbReference type="InterPro" id="IPR029063">
    <property type="entry name" value="SAM-dependent_MTases_sf"/>
</dbReference>
<feature type="domain" description="Methyltransferase type 11" evidence="1">
    <location>
        <begin position="43"/>
        <end position="139"/>
    </location>
</feature>
<name>A0ABY8FV53_9SPHN</name>
<keyword evidence="3" id="KW-1185">Reference proteome</keyword>
<dbReference type="EC" id="2.1.-.-" evidence="2"/>
<dbReference type="Pfam" id="PF08241">
    <property type="entry name" value="Methyltransf_11"/>
    <property type="match status" value="1"/>
</dbReference>
<organism evidence="2 3">
    <name type="scientific">Altererythrobacter arenosus</name>
    <dbReference type="NCBI Taxonomy" id="3032592"/>
    <lineage>
        <taxon>Bacteria</taxon>
        <taxon>Pseudomonadati</taxon>
        <taxon>Pseudomonadota</taxon>
        <taxon>Alphaproteobacteria</taxon>
        <taxon>Sphingomonadales</taxon>
        <taxon>Erythrobacteraceae</taxon>
        <taxon>Altererythrobacter</taxon>
    </lineage>
</organism>
<evidence type="ECO:0000313" key="3">
    <source>
        <dbReference type="Proteomes" id="UP001215827"/>
    </source>
</evidence>
<keyword evidence="2" id="KW-0808">Transferase</keyword>
<protein>
    <submittedName>
        <fullName evidence="2">Class I SAM-dependent methyltransferase</fullName>
        <ecNumber evidence="2">2.1.-.-</ecNumber>
    </submittedName>
</protein>
<proteinExistence type="predicted"/>
<dbReference type="SUPFAM" id="SSF53335">
    <property type="entry name" value="S-adenosyl-L-methionine-dependent methyltransferases"/>
    <property type="match status" value="1"/>
</dbReference>
<dbReference type="Proteomes" id="UP001215827">
    <property type="component" value="Chromosome"/>
</dbReference>
<dbReference type="PANTHER" id="PTHR43591">
    <property type="entry name" value="METHYLTRANSFERASE"/>
    <property type="match status" value="1"/>
</dbReference>